<sequence length="410" mass="46219">MTGQSFVVYNTVFGILFYCTGSLSIVLNFTLLAMVVGIKKTYLKEYRILLANSALIDLMKSIALTFVQPRLLTIKWAYICVANGPSKYFGNAVSFVGYAICLNMAFYSHVYLALSFGYRYYILKRKALSAKELLTICLLTYSIAFAQLLIALASGTDSNYLRDYAETHKPEYDWSGAIIFGGDSSKNVFVFIISFTVVFPIFPIYTTIIIIRRKVYYLLNSGQLMLSDSTKEMHKRLMEALTLQAAVPVICIFPPIFVYAFGHMGVLRTPVVEYLIFALSSVTPSVDALLTLYCVRPYREVIRSFLCRRQCGSNVSLMNKSSTFSVHDKSNELQYRSNNAANMHHNRQLPSIKSGCNGSSRTIIMVQPPSRGRFSNEFGPFKPVPNKVKPSPVEVQDVVSQKRITIRFPQ</sequence>
<feature type="transmembrane region" description="Helical" evidence="6">
    <location>
        <begin position="274"/>
        <end position="295"/>
    </location>
</feature>
<dbReference type="Pfam" id="PF10317">
    <property type="entry name" value="7TM_GPCR_Srd"/>
    <property type="match status" value="1"/>
</dbReference>
<feature type="transmembrane region" description="Helical" evidence="6">
    <location>
        <begin position="188"/>
        <end position="211"/>
    </location>
</feature>
<comment type="subcellular location">
    <subcellularLocation>
        <location evidence="1">Membrane</location>
        <topology evidence="1">Multi-pass membrane protein</topology>
    </subcellularLocation>
</comment>
<dbReference type="SUPFAM" id="SSF81321">
    <property type="entry name" value="Family A G protein-coupled receptor-like"/>
    <property type="match status" value="1"/>
</dbReference>
<evidence type="ECO:0000256" key="5">
    <source>
        <dbReference type="ARBA" id="ARBA00023136"/>
    </source>
</evidence>
<keyword evidence="3 6" id="KW-0812">Transmembrane</keyword>
<dbReference type="PANTHER" id="PTHR22945:SF96">
    <property type="entry name" value="SERPENTINE RECEPTOR, CLASS D (DELTA)"/>
    <property type="match status" value="1"/>
</dbReference>
<dbReference type="Proteomes" id="UP000031036">
    <property type="component" value="Unassembled WGS sequence"/>
</dbReference>
<accession>A0A0B2W259</accession>
<gene>
    <name evidence="7" type="primary">srd-18</name>
    <name evidence="7" type="ORF">Tcan_02963</name>
</gene>
<evidence type="ECO:0000256" key="6">
    <source>
        <dbReference type="SAM" id="Phobius"/>
    </source>
</evidence>
<dbReference type="InterPro" id="IPR019421">
    <property type="entry name" value="7TM_GPCR_serpentine_rcpt_Srd"/>
</dbReference>
<evidence type="ECO:0000313" key="8">
    <source>
        <dbReference type="Proteomes" id="UP000031036"/>
    </source>
</evidence>
<dbReference type="GO" id="GO:0016020">
    <property type="term" value="C:membrane"/>
    <property type="evidence" value="ECO:0007669"/>
    <property type="project" value="UniProtKB-SubCell"/>
</dbReference>
<comment type="similarity">
    <text evidence="2">Belongs to the nematode receptor-like protein srd family.</text>
</comment>
<feature type="transmembrane region" description="Helical" evidence="6">
    <location>
        <begin position="241"/>
        <end position="262"/>
    </location>
</feature>
<protein>
    <submittedName>
        <fullName evidence="7">Serpentine receptor class delta-18</fullName>
    </submittedName>
</protein>
<evidence type="ECO:0000256" key="3">
    <source>
        <dbReference type="ARBA" id="ARBA00022692"/>
    </source>
</evidence>
<dbReference type="AlphaFoldDB" id="A0A0B2W259"/>
<feature type="transmembrane region" description="Helical" evidence="6">
    <location>
        <begin position="48"/>
        <end position="67"/>
    </location>
</feature>
<evidence type="ECO:0000256" key="1">
    <source>
        <dbReference type="ARBA" id="ARBA00004141"/>
    </source>
</evidence>
<organism evidence="7 8">
    <name type="scientific">Toxocara canis</name>
    <name type="common">Canine roundworm</name>
    <dbReference type="NCBI Taxonomy" id="6265"/>
    <lineage>
        <taxon>Eukaryota</taxon>
        <taxon>Metazoa</taxon>
        <taxon>Ecdysozoa</taxon>
        <taxon>Nematoda</taxon>
        <taxon>Chromadorea</taxon>
        <taxon>Rhabditida</taxon>
        <taxon>Spirurina</taxon>
        <taxon>Ascaridomorpha</taxon>
        <taxon>Ascaridoidea</taxon>
        <taxon>Toxocaridae</taxon>
        <taxon>Toxocara</taxon>
    </lineage>
</organism>
<keyword evidence="4 6" id="KW-1133">Transmembrane helix</keyword>
<comment type="caution">
    <text evidence="7">The sequence shown here is derived from an EMBL/GenBank/DDBJ whole genome shotgun (WGS) entry which is preliminary data.</text>
</comment>
<dbReference type="OMA" id="VRPYRQF"/>
<feature type="transmembrane region" description="Helical" evidence="6">
    <location>
        <begin position="12"/>
        <end position="36"/>
    </location>
</feature>
<keyword evidence="8" id="KW-1185">Reference proteome</keyword>
<dbReference type="PANTHER" id="PTHR22945">
    <property type="entry name" value="SERPENTINE RECEPTOR, CLASS D DELTA"/>
    <property type="match status" value="1"/>
</dbReference>
<dbReference type="Gene3D" id="1.20.1070.10">
    <property type="entry name" value="Rhodopsin 7-helix transmembrane proteins"/>
    <property type="match status" value="1"/>
</dbReference>
<dbReference type="InterPro" id="IPR050920">
    <property type="entry name" value="Nematode_rcpt-like_delta"/>
</dbReference>
<keyword evidence="7" id="KW-0675">Receptor</keyword>
<reference evidence="7 8" key="1">
    <citation type="submission" date="2014-11" db="EMBL/GenBank/DDBJ databases">
        <title>Genetic blueprint of the zoonotic pathogen Toxocara canis.</title>
        <authorList>
            <person name="Zhu X.-Q."/>
            <person name="Korhonen P.K."/>
            <person name="Cai H."/>
            <person name="Young N.D."/>
            <person name="Nejsum P."/>
            <person name="von Samson-Himmelstjerna G."/>
            <person name="Boag P.R."/>
            <person name="Tan P."/>
            <person name="Li Q."/>
            <person name="Min J."/>
            <person name="Yang Y."/>
            <person name="Wang X."/>
            <person name="Fang X."/>
            <person name="Hall R.S."/>
            <person name="Hofmann A."/>
            <person name="Sternberg P.W."/>
            <person name="Jex A.R."/>
            <person name="Gasser R.B."/>
        </authorList>
    </citation>
    <scope>NUCLEOTIDE SEQUENCE [LARGE SCALE GENOMIC DNA]</scope>
    <source>
        <strain evidence="7">PN_DK_2014</strain>
    </source>
</reference>
<dbReference type="EMBL" id="JPKZ01000358">
    <property type="protein sequence ID" value="KHN87702.1"/>
    <property type="molecule type" value="Genomic_DNA"/>
</dbReference>
<feature type="transmembrane region" description="Helical" evidence="6">
    <location>
        <begin position="95"/>
        <end position="121"/>
    </location>
</feature>
<evidence type="ECO:0000313" key="7">
    <source>
        <dbReference type="EMBL" id="KHN87702.1"/>
    </source>
</evidence>
<dbReference type="OrthoDB" id="5876986at2759"/>
<evidence type="ECO:0000256" key="2">
    <source>
        <dbReference type="ARBA" id="ARBA00009166"/>
    </source>
</evidence>
<evidence type="ECO:0000256" key="4">
    <source>
        <dbReference type="ARBA" id="ARBA00022989"/>
    </source>
</evidence>
<keyword evidence="5 6" id="KW-0472">Membrane</keyword>
<proteinExistence type="inferred from homology"/>
<name>A0A0B2W259_TOXCA</name>
<feature type="transmembrane region" description="Helical" evidence="6">
    <location>
        <begin position="133"/>
        <end position="153"/>
    </location>
</feature>